<reference evidence="3" key="1">
    <citation type="submission" date="2019-05" db="EMBL/GenBank/DDBJ databases">
        <title>Annotation for the trematode Paragonimus heterotremus.</title>
        <authorList>
            <person name="Choi Y.-J."/>
        </authorList>
    </citation>
    <scope>NUCLEOTIDE SEQUENCE</scope>
    <source>
        <strain evidence="3">LC</strain>
    </source>
</reference>
<dbReference type="Pfam" id="PF00188">
    <property type="entry name" value="CAP"/>
    <property type="match status" value="1"/>
</dbReference>
<feature type="chain" id="PRO_5035187278" description="SCP domain-containing protein" evidence="1">
    <location>
        <begin position="20"/>
        <end position="194"/>
    </location>
</feature>
<dbReference type="OrthoDB" id="10250153at2759"/>
<evidence type="ECO:0000256" key="1">
    <source>
        <dbReference type="SAM" id="SignalP"/>
    </source>
</evidence>
<evidence type="ECO:0000313" key="4">
    <source>
        <dbReference type="Proteomes" id="UP000748531"/>
    </source>
</evidence>
<dbReference type="CDD" id="cd05380">
    <property type="entry name" value="CAP_euk"/>
    <property type="match status" value="1"/>
</dbReference>
<gene>
    <name evidence="3" type="ORF">PHET_09340</name>
</gene>
<feature type="domain" description="SCP" evidence="2">
    <location>
        <begin position="28"/>
        <end position="175"/>
    </location>
</feature>
<dbReference type="InterPro" id="IPR014044">
    <property type="entry name" value="CAP_dom"/>
</dbReference>
<dbReference type="Gene3D" id="3.40.33.10">
    <property type="entry name" value="CAP"/>
    <property type="match status" value="1"/>
</dbReference>
<feature type="signal peptide" evidence="1">
    <location>
        <begin position="1"/>
        <end position="19"/>
    </location>
</feature>
<organism evidence="3 4">
    <name type="scientific">Paragonimus heterotremus</name>
    <dbReference type="NCBI Taxonomy" id="100268"/>
    <lineage>
        <taxon>Eukaryota</taxon>
        <taxon>Metazoa</taxon>
        <taxon>Spiralia</taxon>
        <taxon>Lophotrochozoa</taxon>
        <taxon>Platyhelminthes</taxon>
        <taxon>Trematoda</taxon>
        <taxon>Digenea</taxon>
        <taxon>Plagiorchiida</taxon>
        <taxon>Troglotremata</taxon>
        <taxon>Troglotrematidae</taxon>
        <taxon>Paragonimus</taxon>
    </lineage>
</organism>
<dbReference type="SUPFAM" id="SSF55797">
    <property type="entry name" value="PR-1-like"/>
    <property type="match status" value="1"/>
</dbReference>
<dbReference type="PRINTS" id="PR00837">
    <property type="entry name" value="V5TPXLIKE"/>
</dbReference>
<keyword evidence="4" id="KW-1185">Reference proteome</keyword>
<evidence type="ECO:0000313" key="3">
    <source>
        <dbReference type="EMBL" id="KAF5394937.1"/>
    </source>
</evidence>
<dbReference type="InterPro" id="IPR001283">
    <property type="entry name" value="CRISP-related"/>
</dbReference>
<sequence>MKTGHVVTGLLMLVVLTLQQDRREAFRQWRKGILAEHNKYRRMARKGEIPCHPAASKMPMLKWDRKLTIDAVKWSRICKMEHDYSTEDGENLAYDTNKLNSAVLPWFMEYKHYVFGPLPEQLLPVVTHYTQIVWANTTKLGCFKRLCPSFEAWGRSVENAYFTVCRYSPKGNWQGDLPYIPKQSRVQTPLPCER</sequence>
<protein>
    <recommendedName>
        <fullName evidence="2">SCP domain-containing protein</fullName>
    </recommendedName>
</protein>
<accession>A0A8J4SK95</accession>
<comment type="caution">
    <text evidence="3">The sequence shown here is derived from an EMBL/GenBank/DDBJ whole genome shotgun (WGS) entry which is preliminary data.</text>
</comment>
<name>A0A8J4SK95_9TREM</name>
<proteinExistence type="predicted"/>
<dbReference type="EMBL" id="LUCH01017488">
    <property type="protein sequence ID" value="KAF5394937.1"/>
    <property type="molecule type" value="Genomic_DNA"/>
</dbReference>
<evidence type="ECO:0000259" key="2">
    <source>
        <dbReference type="SMART" id="SM00198"/>
    </source>
</evidence>
<dbReference type="AlphaFoldDB" id="A0A8J4SK95"/>
<dbReference type="Proteomes" id="UP000748531">
    <property type="component" value="Unassembled WGS sequence"/>
</dbReference>
<dbReference type="SMART" id="SM00198">
    <property type="entry name" value="SCP"/>
    <property type="match status" value="1"/>
</dbReference>
<keyword evidence="1" id="KW-0732">Signal</keyword>
<dbReference type="PANTHER" id="PTHR10334">
    <property type="entry name" value="CYSTEINE-RICH SECRETORY PROTEIN-RELATED"/>
    <property type="match status" value="1"/>
</dbReference>
<dbReference type="InterPro" id="IPR035940">
    <property type="entry name" value="CAP_sf"/>
</dbReference>